<comment type="caution">
    <text evidence="2">The sequence shown here is derived from an EMBL/GenBank/DDBJ whole genome shotgun (WGS) entry which is preliminary data.</text>
</comment>
<gene>
    <name evidence="2" type="ORF">R1flu_025682</name>
</gene>
<evidence type="ECO:0000313" key="3">
    <source>
        <dbReference type="Proteomes" id="UP001605036"/>
    </source>
</evidence>
<evidence type="ECO:0000256" key="1">
    <source>
        <dbReference type="SAM" id="MobiDB-lite"/>
    </source>
</evidence>
<organism evidence="2 3">
    <name type="scientific">Riccia fluitans</name>
    <dbReference type="NCBI Taxonomy" id="41844"/>
    <lineage>
        <taxon>Eukaryota</taxon>
        <taxon>Viridiplantae</taxon>
        <taxon>Streptophyta</taxon>
        <taxon>Embryophyta</taxon>
        <taxon>Marchantiophyta</taxon>
        <taxon>Marchantiopsida</taxon>
        <taxon>Marchantiidae</taxon>
        <taxon>Marchantiales</taxon>
        <taxon>Ricciaceae</taxon>
        <taxon>Riccia</taxon>
    </lineage>
</organism>
<dbReference type="AlphaFoldDB" id="A0ABD1XYU7"/>
<proteinExistence type="predicted"/>
<reference evidence="2 3" key="1">
    <citation type="submission" date="2024-09" db="EMBL/GenBank/DDBJ databases">
        <title>Chromosome-scale assembly of Riccia fluitans.</title>
        <authorList>
            <person name="Paukszto L."/>
            <person name="Sawicki J."/>
            <person name="Karawczyk K."/>
            <person name="Piernik-Szablinska J."/>
            <person name="Szczecinska M."/>
            <person name="Mazdziarz M."/>
        </authorList>
    </citation>
    <scope>NUCLEOTIDE SEQUENCE [LARGE SCALE GENOMIC DNA]</scope>
    <source>
        <strain evidence="2">Rf_01</strain>
        <tissue evidence="2">Aerial parts of the thallus</tissue>
    </source>
</reference>
<protein>
    <submittedName>
        <fullName evidence="2">Uncharacterized protein</fullName>
    </submittedName>
</protein>
<feature type="region of interest" description="Disordered" evidence="1">
    <location>
        <begin position="139"/>
        <end position="169"/>
    </location>
</feature>
<name>A0ABD1XYU7_9MARC</name>
<dbReference type="EMBL" id="JBHFFA010000007">
    <property type="protein sequence ID" value="KAL2613990.1"/>
    <property type="molecule type" value="Genomic_DNA"/>
</dbReference>
<sequence>METCNETPTNIMDSQEAINAANSILNPLPARTSELSQPFHVSAPQFHVQPFVATIGNPHFAYQVNPNYTYGQMSVLIPSRPLAYGPGPYASQGFHIPSSSVPIPSPNFSFVGNPVHIVSALGSIDGENANIVVSNVTGSLGRASRPTNSGRGTDRPSSKDHGKKRNPSK</sequence>
<evidence type="ECO:0000313" key="2">
    <source>
        <dbReference type="EMBL" id="KAL2613990.1"/>
    </source>
</evidence>
<accession>A0ABD1XYU7</accession>
<dbReference type="Proteomes" id="UP001605036">
    <property type="component" value="Unassembled WGS sequence"/>
</dbReference>
<keyword evidence="3" id="KW-1185">Reference proteome</keyword>